<dbReference type="AlphaFoldDB" id="A0AAW4N4G2"/>
<feature type="chain" id="PRO_5043823199" evidence="1">
    <location>
        <begin position="21"/>
        <end position="369"/>
    </location>
</feature>
<protein>
    <submittedName>
        <fullName evidence="2">Uncharacterized protein</fullName>
    </submittedName>
</protein>
<gene>
    <name evidence="2" type="ORF">KSW80_01225</name>
</gene>
<evidence type="ECO:0000313" key="2">
    <source>
        <dbReference type="EMBL" id="MBV3407043.1"/>
    </source>
</evidence>
<feature type="signal peptide" evidence="1">
    <location>
        <begin position="1"/>
        <end position="20"/>
    </location>
</feature>
<dbReference type="RefSeq" id="WP_217325950.1">
    <property type="nucleotide sequence ID" value="NZ_JAHOEK010000001.1"/>
</dbReference>
<evidence type="ECO:0000256" key="1">
    <source>
        <dbReference type="SAM" id="SignalP"/>
    </source>
</evidence>
<evidence type="ECO:0000313" key="3">
    <source>
        <dbReference type="Proteomes" id="UP001196316"/>
    </source>
</evidence>
<keyword evidence="1" id="KW-0732">Signal</keyword>
<dbReference type="Proteomes" id="UP001196316">
    <property type="component" value="Unassembled WGS sequence"/>
</dbReference>
<name>A0AAW4N4G2_9BACT</name>
<sequence length="369" mass="41493">MKRILSSIISLMFVALAAEAQNNLSFKTEELKKVAAELKLEGLDTLKIGYTFIQKNNHQLVVRKAENGMVEHIGIQLFPEAYRQQANGAVLDFLESGLLCNTYKLTKNQLKYMDAKFVKGNWSLMLSLPKSVSCSVAMVNNKAYQIIWKDGKNEKINLLLPIKYDFLMNAPRKELEANFVRDLKAYKLKHSPADCNVDVARLNIVKDGTDTLYTLPGKHYGLETITNTTFFKLKDSVDYIPVVDAKFPVQTVANTLLLDCDAIPAAKISLTVIGSDKKKTTVVVPVRQLVAFARSMGCVPYFGYEETKNGKLQGGLFLYNKELGYDHVLSLSCDVKDIATSKFLFTSYAYLYTPTTNVKNLYNDIKSRK</sequence>
<organism evidence="2 3">
    <name type="scientific">Segatella copri</name>
    <dbReference type="NCBI Taxonomy" id="165179"/>
    <lineage>
        <taxon>Bacteria</taxon>
        <taxon>Pseudomonadati</taxon>
        <taxon>Bacteroidota</taxon>
        <taxon>Bacteroidia</taxon>
        <taxon>Bacteroidales</taxon>
        <taxon>Prevotellaceae</taxon>
        <taxon>Segatella</taxon>
    </lineage>
</organism>
<reference evidence="2" key="1">
    <citation type="submission" date="2021-06" db="EMBL/GenBank/DDBJ databases">
        <title>Collection of gut derived symbiotic bacterial strains cultured from healthy donors.</title>
        <authorList>
            <person name="Lin H."/>
            <person name="Littmann E."/>
            <person name="Pamer E.G."/>
        </authorList>
    </citation>
    <scope>NUCLEOTIDE SEQUENCE</scope>
    <source>
        <strain evidence="2">MSK.21.60</strain>
    </source>
</reference>
<proteinExistence type="predicted"/>
<accession>A0AAW4N4G2</accession>
<dbReference type="EMBL" id="JAHOEP010000003">
    <property type="protein sequence ID" value="MBV3407043.1"/>
    <property type="molecule type" value="Genomic_DNA"/>
</dbReference>
<comment type="caution">
    <text evidence="2">The sequence shown here is derived from an EMBL/GenBank/DDBJ whole genome shotgun (WGS) entry which is preliminary data.</text>
</comment>